<sequence>MSVAVDIQGADAVRQYAENKSFTTVVDRENMLSDHFGFKIVPNGIFLNEDGVILLAKQGFRITEPEHVKAVERLINGSQTPIELEDAYHVTNQTQSIEKQLAETKFKLANEYLKTGKKDEALRELDDALLLDPDNFLIRKQRWYIRYPEKFSPTIDIEWQQTQLEKEKAEEAEKLGGLVCGPEGCVIPGTSFVPNQVFSIDKKTK</sequence>
<reference evidence="2" key="1">
    <citation type="submission" date="2021-12" db="EMBL/GenBank/DDBJ databases">
        <title>Alicyclobacillaceae gen. nov., sp. nov., isolated from chalcocite enrichment system.</title>
        <authorList>
            <person name="Jiang Z."/>
        </authorList>
    </citation>
    <scope>NUCLEOTIDE SEQUENCE</scope>
    <source>
        <strain evidence="2">MYW30-H2</strain>
    </source>
</reference>
<evidence type="ECO:0000256" key="1">
    <source>
        <dbReference type="PROSITE-ProRule" id="PRU00339"/>
    </source>
</evidence>
<dbReference type="EMBL" id="CP089291">
    <property type="protein sequence ID" value="UOF89522.1"/>
    <property type="molecule type" value="Genomic_DNA"/>
</dbReference>
<organism evidence="2 3">
    <name type="scientific">Fodinisporobacter ferrooxydans</name>
    <dbReference type="NCBI Taxonomy" id="2901836"/>
    <lineage>
        <taxon>Bacteria</taxon>
        <taxon>Bacillati</taxon>
        <taxon>Bacillota</taxon>
        <taxon>Bacilli</taxon>
        <taxon>Bacillales</taxon>
        <taxon>Alicyclobacillaceae</taxon>
        <taxon>Fodinisporobacter</taxon>
    </lineage>
</organism>
<dbReference type="PROSITE" id="PS50005">
    <property type="entry name" value="TPR"/>
    <property type="match status" value="1"/>
</dbReference>
<accession>A0ABY4CG70</accession>
<dbReference type="InterPro" id="IPR011990">
    <property type="entry name" value="TPR-like_helical_dom_sf"/>
</dbReference>
<dbReference type="SMART" id="SM00028">
    <property type="entry name" value="TPR"/>
    <property type="match status" value="1"/>
</dbReference>
<evidence type="ECO:0000313" key="3">
    <source>
        <dbReference type="Proteomes" id="UP000830167"/>
    </source>
</evidence>
<dbReference type="SUPFAM" id="SSF48452">
    <property type="entry name" value="TPR-like"/>
    <property type="match status" value="1"/>
</dbReference>
<dbReference type="Gene3D" id="1.25.40.10">
    <property type="entry name" value="Tetratricopeptide repeat domain"/>
    <property type="match status" value="1"/>
</dbReference>
<dbReference type="Proteomes" id="UP000830167">
    <property type="component" value="Chromosome"/>
</dbReference>
<protein>
    <submittedName>
        <fullName evidence="2">Thioredoxin family protein</fullName>
    </submittedName>
</protein>
<evidence type="ECO:0000313" key="2">
    <source>
        <dbReference type="EMBL" id="UOF89522.1"/>
    </source>
</evidence>
<proteinExistence type="predicted"/>
<feature type="repeat" description="TPR" evidence="1">
    <location>
        <begin position="102"/>
        <end position="135"/>
    </location>
</feature>
<dbReference type="InterPro" id="IPR019734">
    <property type="entry name" value="TPR_rpt"/>
</dbReference>
<gene>
    <name evidence="2" type="ORF">LSG31_16740</name>
</gene>
<dbReference type="PROSITE" id="PS50293">
    <property type="entry name" value="TPR_REGION"/>
    <property type="match status" value="1"/>
</dbReference>
<name>A0ABY4CG70_9BACL</name>
<dbReference type="RefSeq" id="WP_347436212.1">
    <property type="nucleotide sequence ID" value="NZ_CP089291.1"/>
</dbReference>
<keyword evidence="1" id="KW-0802">TPR repeat</keyword>
<keyword evidence="3" id="KW-1185">Reference proteome</keyword>